<dbReference type="EMBL" id="RCHS01001351">
    <property type="protein sequence ID" value="RMX53985.1"/>
    <property type="molecule type" value="Genomic_DNA"/>
</dbReference>
<gene>
    <name evidence="4" type="ORF">pdam_00014895</name>
</gene>
<dbReference type="OrthoDB" id="272072at2759"/>
<proteinExistence type="predicted"/>
<keyword evidence="1" id="KW-0732">Signal</keyword>
<dbReference type="AlphaFoldDB" id="A0A3M6UK35"/>
<dbReference type="PANTHER" id="PTHR36191:SF4">
    <property type="entry name" value="VWFD DOMAIN-CONTAINING PROTEIN"/>
    <property type="match status" value="1"/>
</dbReference>
<feature type="domain" description="UMOD/GP2/OIT3-like D8C" evidence="3">
    <location>
        <begin position="92"/>
        <end position="167"/>
    </location>
</feature>
<dbReference type="InterPro" id="IPR057774">
    <property type="entry name" value="D8C_UMOD/GP2/OIT3-like"/>
</dbReference>
<keyword evidence="5" id="KW-1185">Reference proteome</keyword>
<keyword evidence="2" id="KW-1015">Disulfide bond</keyword>
<dbReference type="Pfam" id="PF23283">
    <property type="entry name" value="D8C_UMOD"/>
    <property type="match status" value="1"/>
</dbReference>
<dbReference type="Proteomes" id="UP000275408">
    <property type="component" value="Unassembled WGS sequence"/>
</dbReference>
<comment type="caution">
    <text evidence="4">The sequence shown here is derived from an EMBL/GenBank/DDBJ whole genome shotgun (WGS) entry which is preliminary data.</text>
</comment>
<reference evidence="4 5" key="1">
    <citation type="journal article" date="2018" name="Sci. Rep.">
        <title>Comparative analysis of the Pocillopora damicornis genome highlights role of immune system in coral evolution.</title>
        <authorList>
            <person name="Cunning R."/>
            <person name="Bay R.A."/>
            <person name="Gillette P."/>
            <person name="Baker A.C."/>
            <person name="Traylor-Knowles N."/>
        </authorList>
    </citation>
    <scope>NUCLEOTIDE SEQUENCE [LARGE SCALE GENOMIC DNA]</scope>
    <source>
        <strain evidence="4">RSMAS</strain>
        <tissue evidence="4">Whole animal</tissue>
    </source>
</reference>
<evidence type="ECO:0000256" key="2">
    <source>
        <dbReference type="ARBA" id="ARBA00023157"/>
    </source>
</evidence>
<evidence type="ECO:0000313" key="4">
    <source>
        <dbReference type="EMBL" id="RMX53985.1"/>
    </source>
</evidence>
<evidence type="ECO:0000259" key="3">
    <source>
        <dbReference type="Pfam" id="PF23283"/>
    </source>
</evidence>
<sequence>EVRNDGQDPNKEVDCINTNGSYNRTCKGDYVRPFQPCRDMNASLARTNTSRNCTVDPCVNYKVLSNADRRSSYVTVFNEMSCDSGFWGWYRFVGAAGTRMPDKCIRRHRCNTVLSGWLNDDHPSVEDGEISRRVCFSQLPYGCCRFILDISVINCGSYYIYRFRKKTNSWKKPPKSEKKASAIKFKGNGKQFELNSHSNSILTQIEGSVENSSEVLKLVAEGKQLIKEIADPRVCDITCKRETICQSYSDVIGEKSCELNTRTKEARPENFQPDDLRFYMGSVCGRTPLASIPELPALSCQEIKLGEGKDSISKSTGWIQITSRVQSIDKYKDSNNPIFCYHHKNLTEANRNRLHVTSHSSLLCDDQLPERWYRFLRAAGTKCQQLVRKKRDVVSYRGRRQRLQEGLL</sequence>
<organism evidence="4 5">
    <name type="scientific">Pocillopora damicornis</name>
    <name type="common">Cauliflower coral</name>
    <name type="synonym">Millepora damicornis</name>
    <dbReference type="NCBI Taxonomy" id="46731"/>
    <lineage>
        <taxon>Eukaryota</taxon>
        <taxon>Metazoa</taxon>
        <taxon>Cnidaria</taxon>
        <taxon>Anthozoa</taxon>
        <taxon>Hexacorallia</taxon>
        <taxon>Scleractinia</taxon>
        <taxon>Astrocoeniina</taxon>
        <taxon>Pocilloporidae</taxon>
        <taxon>Pocillopora</taxon>
    </lineage>
</organism>
<name>A0A3M6UK35_POCDA</name>
<accession>A0A3M6UK35</accession>
<dbReference type="PANTHER" id="PTHR36191">
    <property type="entry name" value="ENDO/EXONUCLEASE/PHOSPHATASE DOMAIN-CONTAINING PROTEIN-RELATED"/>
    <property type="match status" value="1"/>
</dbReference>
<protein>
    <recommendedName>
        <fullName evidence="3">UMOD/GP2/OIT3-like D8C domain-containing protein</fullName>
    </recommendedName>
</protein>
<feature type="non-terminal residue" evidence="4">
    <location>
        <position position="1"/>
    </location>
</feature>
<evidence type="ECO:0000313" key="5">
    <source>
        <dbReference type="Proteomes" id="UP000275408"/>
    </source>
</evidence>
<evidence type="ECO:0000256" key="1">
    <source>
        <dbReference type="ARBA" id="ARBA00022729"/>
    </source>
</evidence>
<feature type="non-terminal residue" evidence="4">
    <location>
        <position position="408"/>
    </location>
</feature>